<sequence>MSSHYLRSLTRVFAVAILSFIFYQLLKTAIEPSHGNSAKFRPKRELLEVVEPVLWNETFGHETEDHAISEDLIERDVHPECTDKEFEDHQKRGCELRDRLTRYFPYVVANLQHLYGSGWQDNAEDYDPDMGVASFLQNLAGVTDYPITDKQWRVRLEPGEFVAQTWSQWYQYPATMPDGTVNMFRGTGGEYRQISAPRLGVIVILDAWSPERMTSQPDAPLPPVSTWQQVGQAEYDRVFAYLGQNYRTNEQARIPNWVLIKTLVAPYQGLGVVTRCLRTAYGLTALPSWEDRVTFAIGTTCFDALLGTANAMPVGWLYVTKRPNWKAQILSITVFGSEVVGPNGDNFPSMLLHARAPAPGLAAKVTANEEFQAAADAEHRLVLGLPPHPMLPLYLN</sequence>
<dbReference type="Proteomes" id="UP000033647">
    <property type="component" value="Unassembled WGS sequence"/>
</dbReference>
<dbReference type="EMBL" id="LAFY01004155">
    <property type="protein sequence ID" value="KJX94414.1"/>
    <property type="molecule type" value="Genomic_DNA"/>
</dbReference>
<name>A0A0F4GAP8_9PEZI</name>
<organism evidence="1 2">
    <name type="scientific">Zymoseptoria brevis</name>
    <dbReference type="NCBI Taxonomy" id="1047168"/>
    <lineage>
        <taxon>Eukaryota</taxon>
        <taxon>Fungi</taxon>
        <taxon>Dikarya</taxon>
        <taxon>Ascomycota</taxon>
        <taxon>Pezizomycotina</taxon>
        <taxon>Dothideomycetes</taxon>
        <taxon>Dothideomycetidae</taxon>
        <taxon>Mycosphaerellales</taxon>
        <taxon>Mycosphaerellaceae</taxon>
        <taxon>Zymoseptoria</taxon>
    </lineage>
</organism>
<evidence type="ECO:0000313" key="2">
    <source>
        <dbReference type="Proteomes" id="UP000033647"/>
    </source>
</evidence>
<evidence type="ECO:0000313" key="1">
    <source>
        <dbReference type="EMBL" id="KJX94414.1"/>
    </source>
</evidence>
<accession>A0A0F4GAP8</accession>
<gene>
    <name evidence="1" type="ORF">TI39_contig4196g00002</name>
</gene>
<proteinExistence type="predicted"/>
<dbReference type="AlphaFoldDB" id="A0A0F4GAP8"/>
<reference evidence="1 2" key="1">
    <citation type="submission" date="2015-03" db="EMBL/GenBank/DDBJ databases">
        <title>RNA-seq based gene annotation and comparative genomics of four Zymoseptoria species reveal species-specific pathogenicity related genes and transposable element activity.</title>
        <authorList>
            <person name="Grandaubert J."/>
            <person name="Bhattacharyya A."/>
            <person name="Stukenbrock E.H."/>
        </authorList>
    </citation>
    <scope>NUCLEOTIDE SEQUENCE [LARGE SCALE GENOMIC DNA]</scope>
    <source>
        <strain evidence="1 2">Zb18110</strain>
    </source>
</reference>
<keyword evidence="2" id="KW-1185">Reference proteome</keyword>
<comment type="caution">
    <text evidence="1">The sequence shown here is derived from an EMBL/GenBank/DDBJ whole genome shotgun (WGS) entry which is preliminary data.</text>
</comment>
<dbReference type="OrthoDB" id="3650832at2759"/>
<protein>
    <submittedName>
        <fullName evidence="1">Uncharacterized protein</fullName>
    </submittedName>
</protein>